<keyword evidence="5" id="KW-0805">Transcription regulation</keyword>
<dbReference type="GO" id="GO:0006357">
    <property type="term" value="P:regulation of transcription by RNA polymerase II"/>
    <property type="evidence" value="ECO:0007669"/>
    <property type="project" value="TreeGrafter"/>
</dbReference>
<evidence type="ECO:0000256" key="2">
    <source>
        <dbReference type="ARBA" id="ARBA00022723"/>
    </source>
</evidence>
<evidence type="ECO:0000256" key="6">
    <source>
        <dbReference type="ARBA" id="ARBA00023163"/>
    </source>
</evidence>
<dbReference type="Gene3D" id="3.30.160.60">
    <property type="entry name" value="Classic Zinc Finger"/>
    <property type="match status" value="2"/>
</dbReference>
<dbReference type="InterPro" id="IPR036236">
    <property type="entry name" value="Znf_C2H2_sf"/>
</dbReference>
<keyword evidence="12" id="KW-1185">Reference proteome</keyword>
<dbReference type="FunFam" id="3.30.160.60:FF:000446">
    <property type="entry name" value="Zinc finger protein"/>
    <property type="match status" value="1"/>
</dbReference>
<proteinExistence type="predicted"/>
<dbReference type="InterPro" id="IPR051061">
    <property type="entry name" value="Zinc_finger_trans_reg"/>
</dbReference>
<feature type="compositionally biased region" description="Basic and acidic residues" evidence="9">
    <location>
        <begin position="137"/>
        <end position="160"/>
    </location>
</feature>
<dbReference type="Proteomes" id="UP000759131">
    <property type="component" value="Unassembled WGS sequence"/>
</dbReference>
<name>A0A7R9KP03_9ACAR</name>
<keyword evidence="4" id="KW-0862">Zinc</keyword>
<evidence type="ECO:0000256" key="3">
    <source>
        <dbReference type="ARBA" id="ARBA00022771"/>
    </source>
</evidence>
<evidence type="ECO:0000256" key="4">
    <source>
        <dbReference type="ARBA" id="ARBA00022833"/>
    </source>
</evidence>
<evidence type="ECO:0000256" key="8">
    <source>
        <dbReference type="PROSITE-ProRule" id="PRU00042"/>
    </source>
</evidence>
<dbReference type="SUPFAM" id="SSF57667">
    <property type="entry name" value="beta-beta-alpha zinc fingers"/>
    <property type="match status" value="2"/>
</dbReference>
<dbReference type="SMART" id="SM00355">
    <property type="entry name" value="ZnF_C2H2"/>
    <property type="match status" value="6"/>
</dbReference>
<evidence type="ECO:0000259" key="10">
    <source>
        <dbReference type="PROSITE" id="PS50157"/>
    </source>
</evidence>
<dbReference type="GO" id="GO:0008270">
    <property type="term" value="F:zinc ion binding"/>
    <property type="evidence" value="ECO:0007669"/>
    <property type="project" value="UniProtKB-KW"/>
</dbReference>
<dbReference type="EMBL" id="OC858596">
    <property type="protein sequence ID" value="CAD7626657.1"/>
    <property type="molecule type" value="Genomic_DNA"/>
</dbReference>
<feature type="non-terminal residue" evidence="11">
    <location>
        <position position="1"/>
    </location>
</feature>
<feature type="compositionally biased region" description="Basic residues" evidence="9">
    <location>
        <begin position="112"/>
        <end position="125"/>
    </location>
</feature>
<accession>A0A7R9KP03</accession>
<keyword evidence="2" id="KW-0479">Metal-binding</keyword>
<dbReference type="AlphaFoldDB" id="A0A7R9KP03"/>
<evidence type="ECO:0000256" key="9">
    <source>
        <dbReference type="SAM" id="MobiDB-lite"/>
    </source>
</evidence>
<evidence type="ECO:0000256" key="1">
    <source>
        <dbReference type="ARBA" id="ARBA00004123"/>
    </source>
</evidence>
<evidence type="ECO:0000256" key="5">
    <source>
        <dbReference type="ARBA" id="ARBA00023015"/>
    </source>
</evidence>
<evidence type="ECO:0000313" key="11">
    <source>
        <dbReference type="EMBL" id="CAD7626657.1"/>
    </source>
</evidence>
<feature type="domain" description="C2H2-type" evidence="10">
    <location>
        <begin position="260"/>
        <end position="283"/>
    </location>
</feature>
<gene>
    <name evidence="11" type="ORF">OSB1V03_LOCUS7090</name>
</gene>
<feature type="domain" description="C2H2-type" evidence="10">
    <location>
        <begin position="288"/>
        <end position="318"/>
    </location>
</feature>
<sequence length="408" mass="48085">RQLNSSEDVVEELDGSLVSIDGIKEECFESVVDDICDEMVSTVEYNCPQNDGNESYIDIHGNDVFTYLNHDFSDNMTVDDIKQEVIESNDGSGVRPRRQWKRKYISEIRKERNHKKMKKKLRSRRQLNESKSATEVVFDRTSNESDVKPRNAVKESEGLAKTRKENTEAFNVILRQNYRNFTEFKAKTRFRCPVNECISFSRSMSTLNRHLRAYHNIDPITQESFWEPLSCTYAGCDYKSTQRQYLEFHFKTIHKNCCNYTCDECGKTFMAYTQYTEHKRTHSLVPTIRCGVDDCEELFHTRHGLQRHREAEHGYERKEDPCYWPGCAYVSKTGLDRLKDHIKVVHQDIRPEVCDWPECGKRFADSKRLKDHVNMHLKIKPHACHWPGCTFRCTLRCNINKHMKKHLK</sequence>
<dbReference type="OrthoDB" id="2687452at2759"/>
<evidence type="ECO:0000313" key="12">
    <source>
        <dbReference type="Proteomes" id="UP000759131"/>
    </source>
</evidence>
<dbReference type="EMBL" id="CAJPIZ010004021">
    <property type="protein sequence ID" value="CAG2107087.1"/>
    <property type="molecule type" value="Genomic_DNA"/>
</dbReference>
<organism evidence="11">
    <name type="scientific">Medioppia subpectinata</name>
    <dbReference type="NCBI Taxonomy" id="1979941"/>
    <lineage>
        <taxon>Eukaryota</taxon>
        <taxon>Metazoa</taxon>
        <taxon>Ecdysozoa</taxon>
        <taxon>Arthropoda</taxon>
        <taxon>Chelicerata</taxon>
        <taxon>Arachnida</taxon>
        <taxon>Acari</taxon>
        <taxon>Acariformes</taxon>
        <taxon>Sarcoptiformes</taxon>
        <taxon>Oribatida</taxon>
        <taxon>Brachypylina</taxon>
        <taxon>Oppioidea</taxon>
        <taxon>Oppiidae</taxon>
        <taxon>Medioppia</taxon>
    </lineage>
</organism>
<dbReference type="PANTHER" id="PTHR46179">
    <property type="entry name" value="ZINC FINGER PROTEIN"/>
    <property type="match status" value="1"/>
</dbReference>
<keyword evidence="7" id="KW-0539">Nucleus</keyword>
<protein>
    <recommendedName>
        <fullName evidence="10">C2H2-type domain-containing protein</fullName>
    </recommendedName>
</protein>
<dbReference type="PROSITE" id="PS50157">
    <property type="entry name" value="ZINC_FINGER_C2H2_2"/>
    <property type="match status" value="3"/>
</dbReference>
<dbReference type="InterPro" id="IPR013087">
    <property type="entry name" value="Znf_C2H2_type"/>
</dbReference>
<dbReference type="GO" id="GO:0005634">
    <property type="term" value="C:nucleus"/>
    <property type="evidence" value="ECO:0007669"/>
    <property type="project" value="UniProtKB-SubCell"/>
</dbReference>
<keyword evidence="3 8" id="KW-0863">Zinc-finger</keyword>
<evidence type="ECO:0000256" key="7">
    <source>
        <dbReference type="ARBA" id="ARBA00023242"/>
    </source>
</evidence>
<dbReference type="PROSITE" id="PS00028">
    <property type="entry name" value="ZINC_FINGER_C2H2_1"/>
    <property type="match status" value="3"/>
</dbReference>
<dbReference type="PANTHER" id="PTHR46179:SF13">
    <property type="entry name" value="C2H2-TYPE DOMAIN-CONTAINING PROTEIN"/>
    <property type="match status" value="1"/>
</dbReference>
<keyword evidence="6" id="KW-0804">Transcription</keyword>
<reference evidence="11" key="1">
    <citation type="submission" date="2020-11" db="EMBL/GenBank/DDBJ databases">
        <authorList>
            <person name="Tran Van P."/>
        </authorList>
    </citation>
    <scope>NUCLEOTIDE SEQUENCE</scope>
</reference>
<dbReference type="Pfam" id="PF00096">
    <property type="entry name" value="zf-C2H2"/>
    <property type="match status" value="2"/>
</dbReference>
<feature type="domain" description="C2H2-type" evidence="10">
    <location>
        <begin position="352"/>
        <end position="381"/>
    </location>
</feature>
<feature type="region of interest" description="Disordered" evidence="9">
    <location>
        <begin position="112"/>
        <end position="160"/>
    </location>
</feature>
<comment type="subcellular location">
    <subcellularLocation>
        <location evidence="1">Nucleus</location>
    </subcellularLocation>
</comment>